<keyword evidence="4 9" id="KW-0547">Nucleotide-binding</keyword>
<feature type="domain" description="Glutaminyl-tRNA synthetase class Ib non-specific RNA-binding" evidence="14">
    <location>
        <begin position="13"/>
        <end position="171"/>
    </location>
</feature>
<dbReference type="EC" id="6.1.1.18" evidence="2"/>
<evidence type="ECO:0000259" key="13">
    <source>
        <dbReference type="Pfam" id="PF04557"/>
    </source>
</evidence>
<dbReference type="Pfam" id="PF00749">
    <property type="entry name" value="tRNA-synt_1c"/>
    <property type="match status" value="1"/>
</dbReference>
<dbReference type="Gene3D" id="2.40.240.10">
    <property type="entry name" value="Ribosomal Protein L25, Chain P"/>
    <property type="match status" value="2"/>
</dbReference>
<dbReference type="FunFam" id="2.40.240.10:FF:000007">
    <property type="entry name" value="Glutamine--tRNA ligase"/>
    <property type="match status" value="1"/>
</dbReference>
<dbReference type="InterPro" id="IPR007639">
    <property type="entry name" value="Gln-tRNA-synth_Ib_RNA-bd_N"/>
</dbReference>
<keyword evidence="6 9" id="KW-0648">Protein biosynthesis</keyword>
<dbReference type="Gene3D" id="1.10.8.1290">
    <property type="entry name" value="Glutaminyl-tRNA synthetase, non-specific RNA binding region part 1, domain 1"/>
    <property type="match status" value="1"/>
</dbReference>
<evidence type="ECO:0000259" key="12">
    <source>
        <dbReference type="Pfam" id="PF03950"/>
    </source>
</evidence>
<dbReference type="AlphaFoldDB" id="A0A9P5Y7Z7"/>
<dbReference type="InterPro" id="IPR020058">
    <property type="entry name" value="Glu/Gln-tRNA-synth_Ib_cat-dom"/>
</dbReference>
<dbReference type="PANTHER" id="PTHR43097:SF4">
    <property type="entry name" value="GLUTAMINE--TRNA LIGASE"/>
    <property type="match status" value="1"/>
</dbReference>
<feature type="domain" description="Glutaminyl-tRNA synthetase class Ib non-specific RNA-binding" evidence="13">
    <location>
        <begin position="174"/>
        <end position="252"/>
    </location>
</feature>
<keyword evidence="16" id="KW-1185">Reference proteome</keyword>
<dbReference type="Gene3D" id="1.10.10.2420">
    <property type="match status" value="1"/>
</dbReference>
<organism evidence="15 16">
    <name type="scientific">Collybia nuda</name>
    <dbReference type="NCBI Taxonomy" id="64659"/>
    <lineage>
        <taxon>Eukaryota</taxon>
        <taxon>Fungi</taxon>
        <taxon>Dikarya</taxon>
        <taxon>Basidiomycota</taxon>
        <taxon>Agaricomycotina</taxon>
        <taxon>Agaricomycetes</taxon>
        <taxon>Agaricomycetidae</taxon>
        <taxon>Agaricales</taxon>
        <taxon>Tricholomatineae</taxon>
        <taxon>Clitocybaceae</taxon>
        <taxon>Collybia</taxon>
    </lineage>
</organism>
<evidence type="ECO:0000256" key="2">
    <source>
        <dbReference type="ARBA" id="ARBA00012836"/>
    </source>
</evidence>
<evidence type="ECO:0000256" key="7">
    <source>
        <dbReference type="ARBA" id="ARBA00023146"/>
    </source>
</evidence>
<evidence type="ECO:0000256" key="5">
    <source>
        <dbReference type="ARBA" id="ARBA00022840"/>
    </source>
</evidence>
<proteinExistence type="inferred from homology"/>
<dbReference type="Pfam" id="PF04558">
    <property type="entry name" value="tRNA_synt_1c_R1"/>
    <property type="match status" value="1"/>
</dbReference>
<sequence length="842" mass="94200">MSKPTKSDPTTDPLISLFTSIGLTTAKAVDAVKSTKNAAILKDIIETHPTISQGGLDEKQANLVVSLAGAISKSGGIELDERKYVIDKILSGQLKSVDQVTAAVKYIESHKLPINDDDFDKSCGIGFSITVEELGNKVISYITANGVAGWSSLGAVISALKNMPELRWANPLEVKNAVEKVFIETFGAKETAKSKGKESKEVKPTPAKAKTVEATPEDSVSARKIVFEEGFLGQLHKPGGNPQIHPHLREAHLATTGGNVWTRFPPEPNGYLHIGHSKAIFVNFGYAAHHGGKCYLRYDDTNPEKEEARYFESILETVRWLGFEPWKITYSSDYFTELFDLAVELIKRDKAYVCHCSQEEIKADRGEKRGQPRPCTHRTRPVSESLAEFEGMKNGKYRPKEANLRMKQDLEDGNPQMWDLTAYRVLETPHHRTHDTWRIYPTYDFTHCLVDSFENISHSLCTTEFIASRQSYDWLCDALEVYKPRQSEYGRLSLEGTIMSKRKIHALVDQHHVSGWDDPRLYTLIALRRRGVPPGAIISFVSTLGVSTAASNIEISRFEQTVRQYLENTAPRLLMVVRPLKLTIENLPEDYLLMVEKPLHPKVPQLGTTSVPFTRTIYIEMDDFRLEDSKDYFRLAPGKTVGLFGAPYPITYISHKVDPITGELMELSCKLENEGPTKKPKAYIQWVAEHTPSGSPVRVDETRIFHRLFKSDRPSGDVSDLQPDSLETVKGAMIEVGFWSLAKRSLADARREAQTRTEKVLKDNAATQAKSGDGIPHATSGQLVGKECVRFQGLRVAYFTLDKDARVSCLDEPNEVVPSRKPGDRIILNRIVSLKEDSGKAA</sequence>
<accession>A0A9P5Y7Z7</accession>
<dbReference type="GO" id="GO:0004819">
    <property type="term" value="F:glutamine-tRNA ligase activity"/>
    <property type="evidence" value="ECO:0007669"/>
    <property type="project" value="UniProtKB-EC"/>
</dbReference>
<comment type="similarity">
    <text evidence="1 9">Belongs to the class-I aminoacyl-tRNA synthetase family.</text>
</comment>
<dbReference type="CDD" id="cd00807">
    <property type="entry name" value="GlnRS_core"/>
    <property type="match status" value="1"/>
</dbReference>
<comment type="catalytic activity">
    <reaction evidence="8">
        <text>tRNA(Gln) + L-glutamine + ATP = L-glutaminyl-tRNA(Gln) + AMP + diphosphate</text>
        <dbReference type="Rhea" id="RHEA:20121"/>
        <dbReference type="Rhea" id="RHEA-COMP:9662"/>
        <dbReference type="Rhea" id="RHEA-COMP:9681"/>
        <dbReference type="ChEBI" id="CHEBI:30616"/>
        <dbReference type="ChEBI" id="CHEBI:33019"/>
        <dbReference type="ChEBI" id="CHEBI:58359"/>
        <dbReference type="ChEBI" id="CHEBI:78442"/>
        <dbReference type="ChEBI" id="CHEBI:78521"/>
        <dbReference type="ChEBI" id="CHEBI:456215"/>
        <dbReference type="EC" id="6.1.1.18"/>
    </reaction>
</comment>
<dbReference type="NCBIfam" id="TIGR00440">
    <property type="entry name" value="glnS"/>
    <property type="match status" value="1"/>
</dbReference>
<gene>
    <name evidence="15" type="ORF">BDZ94DRAFT_1162051</name>
</gene>
<dbReference type="Gene3D" id="3.40.50.620">
    <property type="entry name" value="HUPs"/>
    <property type="match status" value="1"/>
</dbReference>
<name>A0A9P5Y7Z7_9AGAR</name>
<dbReference type="InterPro" id="IPR011035">
    <property type="entry name" value="Ribosomal_bL25/Gln-tRNA_synth"/>
</dbReference>
<dbReference type="PRINTS" id="PR00987">
    <property type="entry name" value="TRNASYNTHGLU"/>
</dbReference>
<dbReference type="InterPro" id="IPR042559">
    <property type="entry name" value="Gln-tRNA-synth_Ib_RNA-bd_N_2"/>
</dbReference>
<evidence type="ECO:0000256" key="10">
    <source>
        <dbReference type="SAM" id="MobiDB-lite"/>
    </source>
</evidence>
<dbReference type="InterPro" id="IPR007638">
    <property type="entry name" value="Gln-tRNA-synth_Ib_RNA-bd_2"/>
</dbReference>
<dbReference type="FunFam" id="3.40.50.620:FF:000183">
    <property type="entry name" value="Glutaminyl-tRNA synthetase"/>
    <property type="match status" value="1"/>
</dbReference>
<evidence type="ECO:0000256" key="3">
    <source>
        <dbReference type="ARBA" id="ARBA00022598"/>
    </source>
</evidence>
<dbReference type="Pfam" id="PF03950">
    <property type="entry name" value="tRNA-synt_1c_C"/>
    <property type="match status" value="1"/>
</dbReference>
<dbReference type="InterPro" id="IPR004514">
    <property type="entry name" value="Gln-tRNA-synth"/>
</dbReference>
<feature type="region of interest" description="Disordered" evidence="10">
    <location>
        <begin position="193"/>
        <end position="215"/>
    </location>
</feature>
<evidence type="ECO:0000256" key="8">
    <source>
        <dbReference type="ARBA" id="ARBA00048270"/>
    </source>
</evidence>
<feature type="domain" description="Glutamyl/glutaminyl-tRNA synthetase class Ib anti-codon binding" evidence="12">
    <location>
        <begin position="570"/>
        <end position="671"/>
    </location>
</feature>
<dbReference type="OrthoDB" id="10250478at2759"/>
<feature type="domain" description="Glutamyl/glutaminyl-tRNA synthetase class Ib catalytic" evidence="11">
    <location>
        <begin position="260"/>
        <end position="567"/>
    </location>
</feature>
<dbReference type="GO" id="GO:0005524">
    <property type="term" value="F:ATP binding"/>
    <property type="evidence" value="ECO:0007669"/>
    <property type="project" value="UniProtKB-KW"/>
</dbReference>
<evidence type="ECO:0000259" key="14">
    <source>
        <dbReference type="Pfam" id="PF04558"/>
    </source>
</evidence>
<evidence type="ECO:0000259" key="11">
    <source>
        <dbReference type="Pfam" id="PF00749"/>
    </source>
</evidence>
<dbReference type="InterPro" id="IPR014729">
    <property type="entry name" value="Rossmann-like_a/b/a_fold"/>
</dbReference>
<keyword evidence="7 9" id="KW-0030">Aminoacyl-tRNA synthetase</keyword>
<protein>
    <recommendedName>
        <fullName evidence="2">glutamine--tRNA ligase</fullName>
        <ecNumber evidence="2">6.1.1.18</ecNumber>
    </recommendedName>
</protein>
<dbReference type="GO" id="GO:0006425">
    <property type="term" value="P:glutaminyl-tRNA aminoacylation"/>
    <property type="evidence" value="ECO:0007669"/>
    <property type="project" value="InterPro"/>
</dbReference>
<feature type="compositionally biased region" description="Basic and acidic residues" evidence="10">
    <location>
        <begin position="193"/>
        <end position="203"/>
    </location>
</feature>
<evidence type="ECO:0000256" key="6">
    <source>
        <dbReference type="ARBA" id="ARBA00022917"/>
    </source>
</evidence>
<evidence type="ECO:0000256" key="4">
    <source>
        <dbReference type="ARBA" id="ARBA00022741"/>
    </source>
</evidence>
<dbReference type="PANTHER" id="PTHR43097">
    <property type="entry name" value="GLUTAMINE-TRNA LIGASE"/>
    <property type="match status" value="1"/>
</dbReference>
<comment type="caution">
    <text evidence="15">The sequence shown here is derived from an EMBL/GenBank/DDBJ whole genome shotgun (WGS) entry which is preliminary data.</text>
</comment>
<dbReference type="InterPro" id="IPR042558">
    <property type="entry name" value="Gln-tRNA-synth_Ib_RNA-bd_N_1"/>
</dbReference>
<keyword evidence="5 9" id="KW-0067">ATP-binding</keyword>
<dbReference type="Proteomes" id="UP000807353">
    <property type="component" value="Unassembled WGS sequence"/>
</dbReference>
<dbReference type="EMBL" id="MU150254">
    <property type="protein sequence ID" value="KAF9464374.1"/>
    <property type="molecule type" value="Genomic_DNA"/>
</dbReference>
<dbReference type="InterPro" id="IPR020056">
    <property type="entry name" value="Rbsml_bL25/Gln-tRNA_synth_N"/>
</dbReference>
<dbReference type="Pfam" id="PF04557">
    <property type="entry name" value="tRNA_synt_1c_R2"/>
    <property type="match status" value="1"/>
</dbReference>
<evidence type="ECO:0000256" key="9">
    <source>
        <dbReference type="RuleBase" id="RU363037"/>
    </source>
</evidence>
<dbReference type="GO" id="GO:0005829">
    <property type="term" value="C:cytosol"/>
    <property type="evidence" value="ECO:0007669"/>
    <property type="project" value="TreeGrafter"/>
</dbReference>
<dbReference type="InterPro" id="IPR000924">
    <property type="entry name" value="Glu/Gln-tRNA-synth"/>
</dbReference>
<evidence type="ECO:0000256" key="1">
    <source>
        <dbReference type="ARBA" id="ARBA00005594"/>
    </source>
</evidence>
<evidence type="ECO:0000313" key="16">
    <source>
        <dbReference type="Proteomes" id="UP000807353"/>
    </source>
</evidence>
<dbReference type="SUPFAM" id="SSF52374">
    <property type="entry name" value="Nucleotidylyl transferase"/>
    <property type="match status" value="1"/>
</dbReference>
<reference evidence="15" key="1">
    <citation type="submission" date="2020-11" db="EMBL/GenBank/DDBJ databases">
        <authorList>
            <consortium name="DOE Joint Genome Institute"/>
            <person name="Ahrendt S."/>
            <person name="Riley R."/>
            <person name="Andreopoulos W."/>
            <person name="Labutti K."/>
            <person name="Pangilinan J."/>
            <person name="Ruiz-Duenas F.J."/>
            <person name="Barrasa J.M."/>
            <person name="Sanchez-Garcia M."/>
            <person name="Camarero S."/>
            <person name="Miyauchi S."/>
            <person name="Serrano A."/>
            <person name="Linde D."/>
            <person name="Babiker R."/>
            <person name="Drula E."/>
            <person name="Ayuso-Fernandez I."/>
            <person name="Pacheco R."/>
            <person name="Padilla G."/>
            <person name="Ferreira P."/>
            <person name="Barriuso J."/>
            <person name="Kellner H."/>
            <person name="Castanera R."/>
            <person name="Alfaro M."/>
            <person name="Ramirez L."/>
            <person name="Pisabarro A.G."/>
            <person name="Kuo A."/>
            <person name="Tritt A."/>
            <person name="Lipzen A."/>
            <person name="He G."/>
            <person name="Yan M."/>
            <person name="Ng V."/>
            <person name="Cullen D."/>
            <person name="Martin F."/>
            <person name="Rosso M.-N."/>
            <person name="Henrissat B."/>
            <person name="Hibbett D."/>
            <person name="Martinez A.T."/>
            <person name="Grigoriev I.V."/>
        </authorList>
    </citation>
    <scope>NUCLEOTIDE SEQUENCE</scope>
    <source>
        <strain evidence="15">CBS 247.69</strain>
    </source>
</reference>
<evidence type="ECO:0000313" key="15">
    <source>
        <dbReference type="EMBL" id="KAF9464374.1"/>
    </source>
</evidence>
<dbReference type="InterPro" id="IPR020059">
    <property type="entry name" value="Glu/Gln-tRNA-synth_Ib_codon-bd"/>
</dbReference>
<dbReference type="SUPFAM" id="SSF50715">
    <property type="entry name" value="Ribosomal protein L25-like"/>
    <property type="match status" value="1"/>
</dbReference>
<dbReference type="InterPro" id="IPR050132">
    <property type="entry name" value="Gln/Glu-tRNA_Ligase"/>
</dbReference>
<keyword evidence="3 9" id="KW-0436">Ligase</keyword>